<name>A0A6J7JTB6_9ZZZZ</name>
<dbReference type="EMBL" id="CAFBNE010000034">
    <property type="protein sequence ID" value="CAB4946880.1"/>
    <property type="molecule type" value="Genomic_DNA"/>
</dbReference>
<proteinExistence type="predicted"/>
<gene>
    <name evidence="1" type="ORF">UFOPK3772_01287</name>
</gene>
<evidence type="ECO:0000313" key="1">
    <source>
        <dbReference type="EMBL" id="CAB4946880.1"/>
    </source>
</evidence>
<protein>
    <submittedName>
        <fullName evidence="1">Unannotated protein</fullName>
    </submittedName>
</protein>
<dbReference type="AlphaFoldDB" id="A0A6J7JTB6"/>
<accession>A0A6J7JTB6</accession>
<reference evidence="1" key="1">
    <citation type="submission" date="2020-05" db="EMBL/GenBank/DDBJ databases">
        <authorList>
            <person name="Chiriac C."/>
            <person name="Salcher M."/>
            <person name="Ghai R."/>
            <person name="Kavagutti S V."/>
        </authorList>
    </citation>
    <scope>NUCLEOTIDE SEQUENCE</scope>
</reference>
<sequence>MYTPEEVGAKDGYNTITWSPNAKLIWGSDLELDNTVLLRTSVKAP</sequence>
<organism evidence="1">
    <name type="scientific">freshwater metagenome</name>
    <dbReference type="NCBI Taxonomy" id="449393"/>
    <lineage>
        <taxon>unclassified sequences</taxon>
        <taxon>metagenomes</taxon>
        <taxon>ecological metagenomes</taxon>
    </lineage>
</organism>